<evidence type="ECO:0000313" key="1">
    <source>
        <dbReference type="EMBL" id="SDN69199.1"/>
    </source>
</evidence>
<name>A0A1H0DGP5_ALLAB</name>
<proteinExistence type="predicted"/>
<reference evidence="1 2" key="1">
    <citation type="submission" date="2016-10" db="EMBL/GenBank/DDBJ databases">
        <authorList>
            <person name="de Groot N.N."/>
        </authorList>
    </citation>
    <scope>NUCLEOTIDE SEQUENCE [LARGE SCALE GENOMIC DNA]</scope>
    <source>
        <strain evidence="1 2">DSM 44149</strain>
    </source>
</reference>
<gene>
    <name evidence="1" type="ORF">SAMN04489726_7791</name>
</gene>
<organism evidence="1 2">
    <name type="scientific">Allokutzneria albata</name>
    <name type="common">Kibdelosporangium albatum</name>
    <dbReference type="NCBI Taxonomy" id="211114"/>
    <lineage>
        <taxon>Bacteria</taxon>
        <taxon>Bacillati</taxon>
        <taxon>Actinomycetota</taxon>
        <taxon>Actinomycetes</taxon>
        <taxon>Pseudonocardiales</taxon>
        <taxon>Pseudonocardiaceae</taxon>
        <taxon>Allokutzneria</taxon>
    </lineage>
</organism>
<accession>A0A1H0DGP5</accession>
<dbReference type="Proteomes" id="UP000183376">
    <property type="component" value="Chromosome I"/>
</dbReference>
<sequence length="150" mass="16596">MLGVEAGPAKEFRIETRTLRERRATTNVIAGSASDLHPENRNVVMVGAHLLDQLTDGAAYAVQHFAHSVQEVRGSPGQAGRGNTRIPCRWTERGGVPFRQLVPAWLSKETPVARLPFRGRATGRSPQPTLTQLVHMNWPFSVAQPRYHSP</sequence>
<keyword evidence="2" id="KW-1185">Reference proteome</keyword>
<dbReference type="AlphaFoldDB" id="A0A1H0DGP5"/>
<evidence type="ECO:0000313" key="2">
    <source>
        <dbReference type="Proteomes" id="UP000183376"/>
    </source>
</evidence>
<protein>
    <submittedName>
        <fullName evidence="1">Uncharacterized protein</fullName>
    </submittedName>
</protein>
<dbReference type="EMBL" id="LT629701">
    <property type="protein sequence ID" value="SDN69199.1"/>
    <property type="molecule type" value="Genomic_DNA"/>
</dbReference>